<dbReference type="Gene3D" id="3.40.50.150">
    <property type="entry name" value="Vaccinia Virus protein VP39"/>
    <property type="match status" value="1"/>
</dbReference>
<dbReference type="STRING" id="1298598.JCM21714_4057"/>
<dbReference type="PANTHER" id="PTHR43464">
    <property type="entry name" value="METHYLTRANSFERASE"/>
    <property type="match status" value="1"/>
</dbReference>
<reference evidence="2 3" key="1">
    <citation type="journal article" date="2014" name="Genome Announc.">
        <title>Draft Genome Sequence of the Boron-Tolerant and Moderately Halotolerant Bacterium Gracilibacillus boraciitolerans JCM 21714T.</title>
        <authorList>
            <person name="Ahmed I."/>
            <person name="Oshima K."/>
            <person name="Suda W."/>
            <person name="Kitamura K."/>
            <person name="Iida T."/>
            <person name="Ohmori Y."/>
            <person name="Fujiwara T."/>
            <person name="Hattori M."/>
            <person name="Ohkuma M."/>
        </authorList>
    </citation>
    <scope>NUCLEOTIDE SEQUENCE [LARGE SCALE GENOMIC DNA]</scope>
    <source>
        <strain evidence="2 3">JCM 21714</strain>
    </source>
</reference>
<dbReference type="Proteomes" id="UP000019102">
    <property type="component" value="Unassembled WGS sequence"/>
</dbReference>
<dbReference type="eggNOG" id="COG2227">
    <property type="taxonomic scope" value="Bacteria"/>
</dbReference>
<name>W4VPU2_9BACI</name>
<gene>
    <name evidence="2" type="ORF">JCM21714_4057</name>
</gene>
<keyword evidence="3" id="KW-1185">Reference proteome</keyword>
<evidence type="ECO:0000259" key="1">
    <source>
        <dbReference type="Pfam" id="PF08241"/>
    </source>
</evidence>
<dbReference type="SUPFAM" id="SSF53335">
    <property type="entry name" value="S-adenosyl-L-methionine-dependent methyltransferases"/>
    <property type="match status" value="1"/>
</dbReference>
<sequence length="131" mass="15122">MIEDTGERIIPENMKITNELLIEHLARYHFSVPHTYGRVLDFATGVGYGALIMAKKCKKQIEEIIGGVDIDPDVIKYAKGHYYHPLSHYQIEDVTDPDLPEKLGQFDVILSFETIEHIENETQFMKILINY</sequence>
<protein>
    <recommendedName>
        <fullName evidence="1">Methyltransferase type 11 domain-containing protein</fullName>
    </recommendedName>
</protein>
<comment type="caution">
    <text evidence="2">The sequence shown here is derived from an EMBL/GenBank/DDBJ whole genome shotgun (WGS) entry which is preliminary data.</text>
</comment>
<organism evidence="2 3">
    <name type="scientific">Gracilibacillus boraciitolerans JCM 21714</name>
    <dbReference type="NCBI Taxonomy" id="1298598"/>
    <lineage>
        <taxon>Bacteria</taxon>
        <taxon>Bacillati</taxon>
        <taxon>Bacillota</taxon>
        <taxon>Bacilli</taxon>
        <taxon>Bacillales</taxon>
        <taxon>Bacillaceae</taxon>
        <taxon>Gracilibacillus</taxon>
    </lineage>
</organism>
<accession>W4VPU2</accession>
<dbReference type="AlphaFoldDB" id="W4VPU2"/>
<dbReference type="EMBL" id="BAVS01000033">
    <property type="protein sequence ID" value="GAE94858.1"/>
    <property type="molecule type" value="Genomic_DNA"/>
</dbReference>
<dbReference type="InterPro" id="IPR013216">
    <property type="entry name" value="Methyltransf_11"/>
</dbReference>
<evidence type="ECO:0000313" key="3">
    <source>
        <dbReference type="Proteomes" id="UP000019102"/>
    </source>
</evidence>
<dbReference type="CDD" id="cd02440">
    <property type="entry name" value="AdoMet_MTases"/>
    <property type="match status" value="1"/>
</dbReference>
<feature type="domain" description="Methyltransferase type 11" evidence="1">
    <location>
        <begin position="40"/>
        <end position="126"/>
    </location>
</feature>
<dbReference type="Pfam" id="PF08241">
    <property type="entry name" value="Methyltransf_11"/>
    <property type="match status" value="1"/>
</dbReference>
<proteinExistence type="predicted"/>
<dbReference type="InterPro" id="IPR029063">
    <property type="entry name" value="SAM-dependent_MTases_sf"/>
</dbReference>
<evidence type="ECO:0000313" key="2">
    <source>
        <dbReference type="EMBL" id="GAE94858.1"/>
    </source>
</evidence>
<dbReference type="GO" id="GO:0008168">
    <property type="term" value="F:methyltransferase activity"/>
    <property type="evidence" value="ECO:0007669"/>
    <property type="project" value="TreeGrafter"/>
</dbReference>
<dbReference type="PANTHER" id="PTHR43464:SF92">
    <property type="entry name" value="SLR1071 PROTEIN"/>
    <property type="match status" value="1"/>
</dbReference>